<organism evidence="2 3">
    <name type="scientific">Candidatus Kuenenbacteria bacterium CG10_big_fil_rev_8_21_14_0_10_36_11</name>
    <dbReference type="NCBI Taxonomy" id="1974618"/>
    <lineage>
        <taxon>Bacteria</taxon>
        <taxon>Candidatus Kueneniibacteriota</taxon>
    </lineage>
</organism>
<dbReference type="EMBL" id="PFBP01000040">
    <property type="protein sequence ID" value="PIT89696.1"/>
    <property type="molecule type" value="Genomic_DNA"/>
</dbReference>
<dbReference type="AlphaFoldDB" id="A0A2M6WA77"/>
<reference evidence="3" key="1">
    <citation type="submission" date="2017-09" db="EMBL/GenBank/DDBJ databases">
        <title>Depth-based differentiation of microbial function through sediment-hosted aquifers and enrichment of novel symbionts in the deep terrestrial subsurface.</title>
        <authorList>
            <person name="Probst A.J."/>
            <person name="Ladd B."/>
            <person name="Jarett J.K."/>
            <person name="Geller-Mcgrath D.E."/>
            <person name="Sieber C.M.K."/>
            <person name="Emerson J.B."/>
            <person name="Anantharaman K."/>
            <person name="Thomas B.C."/>
            <person name="Malmstrom R."/>
            <person name="Stieglmeier M."/>
            <person name="Klingl A."/>
            <person name="Woyke T."/>
            <person name="Ryan C.M."/>
            <person name="Banfield J.F."/>
        </authorList>
    </citation>
    <scope>NUCLEOTIDE SEQUENCE [LARGE SCALE GENOMIC DNA]</scope>
</reference>
<evidence type="ECO:0000313" key="2">
    <source>
        <dbReference type="EMBL" id="PIT89696.1"/>
    </source>
</evidence>
<dbReference type="Pfam" id="PF26449">
    <property type="entry name" value="DUF8128"/>
    <property type="match status" value="1"/>
</dbReference>
<name>A0A2M6WA77_9BACT</name>
<dbReference type="InterPro" id="IPR058441">
    <property type="entry name" value="DUF8128"/>
</dbReference>
<gene>
    <name evidence="2" type="ORF">COU23_02665</name>
</gene>
<evidence type="ECO:0000259" key="1">
    <source>
        <dbReference type="Pfam" id="PF26449"/>
    </source>
</evidence>
<feature type="domain" description="DUF8128" evidence="1">
    <location>
        <begin position="110"/>
        <end position="413"/>
    </location>
</feature>
<protein>
    <recommendedName>
        <fullName evidence="1">DUF8128 domain-containing protein</fullName>
    </recommendedName>
</protein>
<sequence>MEMLLDFLNQLGLGAGTGPFSDFWAVFKNGGFIFIIYTLVDGFAAVWINNRQAIFASKIKWVYLAIDVPRDNEQSPKAVEQIFNHVWGIIKSPIFKEKWWDGYFQIGYSLELVSVEGYIQYIIRSADKNRNIVEAAVYAQYPTAQITEIEDYTKDFMPDNFKEKGYDLWGAQLQELREDVYPIRTYPLFEHPVAKTIVDPMAALLEIFSRLGPGEQSWLQIAIRPVHDDTWQKNSAAAVKKILGTPTEAKKASMIDQMIDLPGQAITNLADNFLISAKTEKKEQKLEVPSKMLYLSPGERQAVEAIETKATKTGFQTKIRYIYIAKKENMNKATGISGFFGAYKQFGWLNGFKPHNQASTIANYWFKGRRLLKKQKRILKQYKSRSLWSGVNAERGRFVLNIEELASLYHFPYKGVGPAAVKTVGAKRAEAPYILPVETFADKEKEEARVSKHNANMLKANSETNHFDVEIPPDNLPV</sequence>
<comment type="caution">
    <text evidence="2">The sequence shown here is derived from an EMBL/GenBank/DDBJ whole genome shotgun (WGS) entry which is preliminary data.</text>
</comment>
<accession>A0A2M6WA77</accession>
<proteinExistence type="predicted"/>
<dbReference type="Proteomes" id="UP000231464">
    <property type="component" value="Unassembled WGS sequence"/>
</dbReference>
<evidence type="ECO:0000313" key="3">
    <source>
        <dbReference type="Proteomes" id="UP000231464"/>
    </source>
</evidence>